<dbReference type="Proteomes" id="UP000222542">
    <property type="component" value="Unassembled WGS sequence"/>
</dbReference>
<keyword evidence="6" id="KW-1185">Reference proteome</keyword>
<dbReference type="EMBL" id="AYRZ02000004">
    <property type="protein sequence ID" value="PHT83302.1"/>
    <property type="molecule type" value="Genomic_DNA"/>
</dbReference>
<dbReference type="GO" id="GO:0005840">
    <property type="term" value="C:ribosome"/>
    <property type="evidence" value="ECO:0007669"/>
    <property type="project" value="UniProtKB-KW"/>
</dbReference>
<dbReference type="Gene3D" id="3.100.10.10">
    <property type="match status" value="1"/>
</dbReference>
<dbReference type="AlphaFoldDB" id="A0A2G2ZMT4"/>
<organism evidence="5 6">
    <name type="scientific">Capsicum annuum</name>
    <name type="common">Capsicum pepper</name>
    <dbReference type="NCBI Taxonomy" id="4072"/>
    <lineage>
        <taxon>Eukaryota</taxon>
        <taxon>Viridiplantae</taxon>
        <taxon>Streptophyta</taxon>
        <taxon>Embryophyta</taxon>
        <taxon>Tracheophyta</taxon>
        <taxon>Spermatophyta</taxon>
        <taxon>Magnoliopsida</taxon>
        <taxon>eudicotyledons</taxon>
        <taxon>Gunneridae</taxon>
        <taxon>Pentapetalae</taxon>
        <taxon>asterids</taxon>
        <taxon>lamiids</taxon>
        <taxon>Solanales</taxon>
        <taxon>Solanaceae</taxon>
        <taxon>Solanoideae</taxon>
        <taxon>Capsiceae</taxon>
        <taxon>Capsicum</taxon>
    </lineage>
</organism>
<keyword evidence="2 5" id="KW-0689">Ribosomal protein</keyword>
<reference evidence="5 6" key="2">
    <citation type="journal article" date="2017" name="Genome Biol.">
        <title>New reference genome sequences of hot pepper reveal the massive evolution of plant disease-resistance genes by retroduplication.</title>
        <authorList>
            <person name="Kim S."/>
            <person name="Park J."/>
            <person name="Yeom S.I."/>
            <person name="Kim Y.M."/>
            <person name="Seo E."/>
            <person name="Kim K.T."/>
            <person name="Kim M.S."/>
            <person name="Lee J.M."/>
            <person name="Cheong K."/>
            <person name="Shin H.S."/>
            <person name="Kim S.B."/>
            <person name="Han K."/>
            <person name="Lee J."/>
            <person name="Park M."/>
            <person name="Lee H.A."/>
            <person name="Lee H.Y."/>
            <person name="Lee Y."/>
            <person name="Oh S."/>
            <person name="Lee J.H."/>
            <person name="Choi E."/>
            <person name="Choi E."/>
            <person name="Lee S.E."/>
            <person name="Jeon J."/>
            <person name="Kim H."/>
            <person name="Choi G."/>
            <person name="Song H."/>
            <person name="Lee J."/>
            <person name="Lee S.C."/>
            <person name="Kwon J.K."/>
            <person name="Lee H.Y."/>
            <person name="Koo N."/>
            <person name="Hong Y."/>
            <person name="Kim R.W."/>
            <person name="Kang W.H."/>
            <person name="Huh J.H."/>
            <person name="Kang B.C."/>
            <person name="Yang T.J."/>
            <person name="Lee Y.H."/>
            <person name="Bennetzen J.L."/>
            <person name="Choi D."/>
        </authorList>
    </citation>
    <scope>NUCLEOTIDE SEQUENCE [LARGE SCALE GENOMIC DNA]</scope>
    <source>
        <strain evidence="6">cv. CM334</strain>
    </source>
</reference>
<dbReference type="PANTHER" id="PTHR11721:SF3">
    <property type="entry name" value="LARGE RIBOSOMAL SUBUNIT PROTEIN UL15"/>
    <property type="match status" value="1"/>
</dbReference>
<sequence>MTTHFKKNRKKRAHVNIVHGHIGKHRKHIGGHGNAGGYFKVLGKVFLPENQPVVVKVKLISKNTEKKIKENGGAVVLTT</sequence>
<evidence type="ECO:0000256" key="2">
    <source>
        <dbReference type="ARBA" id="ARBA00022980"/>
    </source>
</evidence>
<comment type="similarity">
    <text evidence="1">Belongs to the universal ribosomal protein uL15 family.</text>
</comment>
<gene>
    <name evidence="5" type="ORF">T459_11745</name>
</gene>
<dbReference type="InterPro" id="IPR021131">
    <property type="entry name" value="Ribosomal_uL15/eL18"/>
</dbReference>
<reference evidence="5 6" key="1">
    <citation type="journal article" date="2014" name="Nat. Genet.">
        <title>Genome sequence of the hot pepper provides insights into the evolution of pungency in Capsicum species.</title>
        <authorList>
            <person name="Kim S."/>
            <person name="Park M."/>
            <person name="Yeom S.I."/>
            <person name="Kim Y.M."/>
            <person name="Lee J.M."/>
            <person name="Lee H.A."/>
            <person name="Seo E."/>
            <person name="Choi J."/>
            <person name="Cheong K."/>
            <person name="Kim K.T."/>
            <person name="Jung K."/>
            <person name="Lee G.W."/>
            <person name="Oh S.K."/>
            <person name="Bae C."/>
            <person name="Kim S.B."/>
            <person name="Lee H.Y."/>
            <person name="Kim S.Y."/>
            <person name="Kim M.S."/>
            <person name="Kang B.C."/>
            <person name="Jo Y.D."/>
            <person name="Yang H.B."/>
            <person name="Jeong H.J."/>
            <person name="Kang W.H."/>
            <person name="Kwon J.K."/>
            <person name="Shin C."/>
            <person name="Lim J.Y."/>
            <person name="Park J.H."/>
            <person name="Huh J.H."/>
            <person name="Kim J.S."/>
            <person name="Kim B.D."/>
            <person name="Cohen O."/>
            <person name="Paran I."/>
            <person name="Suh M.C."/>
            <person name="Lee S.B."/>
            <person name="Kim Y.K."/>
            <person name="Shin Y."/>
            <person name="Noh S.J."/>
            <person name="Park J."/>
            <person name="Seo Y.S."/>
            <person name="Kwon S.Y."/>
            <person name="Kim H.A."/>
            <person name="Park J.M."/>
            <person name="Kim H.J."/>
            <person name="Choi S.B."/>
            <person name="Bosland P.W."/>
            <person name="Reeves G."/>
            <person name="Jo S.H."/>
            <person name="Lee B.W."/>
            <person name="Cho H.T."/>
            <person name="Choi H.S."/>
            <person name="Lee M.S."/>
            <person name="Yu Y."/>
            <person name="Do Choi Y."/>
            <person name="Park B.S."/>
            <person name="van Deynze A."/>
            <person name="Ashrafi H."/>
            <person name="Hill T."/>
            <person name="Kim W.T."/>
            <person name="Pai H.S."/>
            <person name="Ahn H.K."/>
            <person name="Yeam I."/>
            <person name="Giovannoni J.J."/>
            <person name="Rose J.K."/>
            <person name="Sorensen I."/>
            <person name="Lee S.J."/>
            <person name="Kim R.W."/>
            <person name="Choi I.Y."/>
            <person name="Choi B.S."/>
            <person name="Lim J.S."/>
            <person name="Lee Y.H."/>
            <person name="Choi D."/>
        </authorList>
    </citation>
    <scope>NUCLEOTIDE SEQUENCE [LARGE SCALE GENOMIC DNA]</scope>
    <source>
        <strain evidence="6">cv. CM334</strain>
    </source>
</reference>
<dbReference type="GO" id="GO:0003729">
    <property type="term" value="F:mRNA binding"/>
    <property type="evidence" value="ECO:0007669"/>
    <property type="project" value="UniProtKB-ARBA"/>
</dbReference>
<dbReference type="SUPFAM" id="SSF52080">
    <property type="entry name" value="Ribosomal proteins L15p and L18e"/>
    <property type="match status" value="1"/>
</dbReference>
<comment type="caution">
    <text evidence="5">The sequence shown here is derived from an EMBL/GenBank/DDBJ whole genome shotgun (WGS) entry which is preliminary data.</text>
</comment>
<evidence type="ECO:0000313" key="5">
    <source>
        <dbReference type="EMBL" id="PHT83302.1"/>
    </source>
</evidence>
<evidence type="ECO:0000313" key="6">
    <source>
        <dbReference type="Proteomes" id="UP000222542"/>
    </source>
</evidence>
<keyword evidence="3" id="KW-0687">Ribonucleoprotein</keyword>
<dbReference type="InterPro" id="IPR036227">
    <property type="entry name" value="Ribosomal_uL15/eL18_sf"/>
</dbReference>
<dbReference type="Gramene" id="PHT83302">
    <property type="protein sequence ID" value="PHT83302"/>
    <property type="gene ID" value="T459_11745"/>
</dbReference>
<name>A0A2G2ZMT4_CAPAN</name>
<dbReference type="PANTHER" id="PTHR11721">
    <property type="entry name" value="60S RIBOSOMAL PROTEIN L27A"/>
    <property type="match status" value="1"/>
</dbReference>
<evidence type="ECO:0000256" key="1">
    <source>
        <dbReference type="ARBA" id="ARBA00007320"/>
    </source>
</evidence>
<proteinExistence type="inferred from homology"/>
<accession>A0A2G2ZMT4</accession>
<feature type="domain" description="Large ribosomal subunit protein uL15/eL18" evidence="4">
    <location>
        <begin position="34"/>
        <end position="76"/>
    </location>
</feature>
<dbReference type="STRING" id="4072.A0A2G2ZMT4"/>
<dbReference type="SMR" id="A0A2G2ZMT4"/>
<dbReference type="Pfam" id="PF00828">
    <property type="entry name" value="Ribosomal_L27A"/>
    <property type="match status" value="1"/>
</dbReference>
<evidence type="ECO:0000256" key="3">
    <source>
        <dbReference type="ARBA" id="ARBA00023274"/>
    </source>
</evidence>
<dbReference type="GO" id="GO:1990904">
    <property type="term" value="C:ribonucleoprotein complex"/>
    <property type="evidence" value="ECO:0007669"/>
    <property type="project" value="UniProtKB-KW"/>
</dbReference>
<protein>
    <submittedName>
        <fullName evidence="5">60S ribosomal protein L27a-1</fullName>
    </submittedName>
</protein>
<evidence type="ECO:0000259" key="4">
    <source>
        <dbReference type="Pfam" id="PF00828"/>
    </source>
</evidence>